<sequence length="94" mass="10855">MIKYFKIFQIPCLENARADALARLASADAADELPTIPNLYQPTGTIVETIKNFTTEAGLRENLDMLEERRAKAHLKNLYYQRTIAQLYNQRIRP</sequence>
<dbReference type="AlphaFoldDB" id="A0A445MLT6"/>
<dbReference type="EMBL" id="KV876621">
    <property type="protein sequence ID" value="RZR75205.1"/>
    <property type="molecule type" value="Genomic_DNA"/>
</dbReference>
<organism evidence="1">
    <name type="scientific">Ensete ventricosum</name>
    <name type="common">Abyssinian banana</name>
    <name type="synonym">Musa ensete</name>
    <dbReference type="NCBI Taxonomy" id="4639"/>
    <lineage>
        <taxon>Eukaryota</taxon>
        <taxon>Viridiplantae</taxon>
        <taxon>Streptophyta</taxon>
        <taxon>Embryophyta</taxon>
        <taxon>Tracheophyta</taxon>
        <taxon>Spermatophyta</taxon>
        <taxon>Magnoliopsida</taxon>
        <taxon>Liliopsida</taxon>
        <taxon>Zingiberales</taxon>
        <taxon>Musaceae</taxon>
        <taxon>Ensete</taxon>
    </lineage>
</organism>
<name>A0A445MLT6_ENSVE</name>
<reference evidence="1" key="1">
    <citation type="journal article" date="2018" name="Data Brief">
        <title>Genome sequence data from 17 accessions of Ensete ventricosum, a staple food crop for millions in Ethiopia.</title>
        <authorList>
            <person name="Yemataw Z."/>
            <person name="Muzemil S."/>
            <person name="Ambachew D."/>
            <person name="Tripathi L."/>
            <person name="Tesfaye K."/>
            <person name="Chala A."/>
            <person name="Farbos A."/>
            <person name="O'Neill P."/>
            <person name="Moore K."/>
            <person name="Grant M."/>
            <person name="Studholme D.J."/>
        </authorList>
    </citation>
    <scope>NUCLEOTIDE SEQUENCE [LARGE SCALE GENOMIC DNA]</scope>
    <source>
        <tissue evidence="1">Leaf</tissue>
    </source>
</reference>
<evidence type="ECO:0000313" key="1">
    <source>
        <dbReference type="EMBL" id="RZR75205.1"/>
    </source>
</evidence>
<proteinExistence type="predicted"/>
<protein>
    <submittedName>
        <fullName evidence="1">Uncharacterized protein</fullName>
    </submittedName>
</protein>
<dbReference type="Proteomes" id="UP000290560">
    <property type="component" value="Unassembled WGS sequence"/>
</dbReference>
<accession>A0A445MLT6</accession>
<gene>
    <name evidence="1" type="ORF">BHM03_00051810</name>
</gene>